<dbReference type="PANTHER" id="PTHR31600">
    <property type="entry name" value="TINY MACROCYSTS PROTEIN B-RELATED"/>
    <property type="match status" value="1"/>
</dbReference>
<keyword evidence="4" id="KW-1185">Reference proteome</keyword>
<feature type="transmembrane region" description="Helical" evidence="1">
    <location>
        <begin position="291"/>
        <end position="312"/>
    </location>
</feature>
<feature type="transmembrane region" description="Helical" evidence="1">
    <location>
        <begin position="196"/>
        <end position="216"/>
    </location>
</feature>
<accession>A0AAU9J646</accession>
<reference evidence="3" key="1">
    <citation type="submission" date="2021-09" db="EMBL/GenBank/DDBJ databases">
        <authorList>
            <consortium name="AG Swart"/>
            <person name="Singh M."/>
            <person name="Singh A."/>
            <person name="Seah K."/>
            <person name="Emmerich C."/>
        </authorList>
    </citation>
    <scope>NUCLEOTIDE SEQUENCE</scope>
    <source>
        <strain evidence="3">ATCC30299</strain>
    </source>
</reference>
<dbReference type="Pfam" id="PF25474">
    <property type="entry name" value="TPR_TmcB"/>
    <property type="match status" value="1"/>
</dbReference>
<gene>
    <name evidence="3" type="ORF">BSTOLATCC_MIC15588</name>
</gene>
<feature type="transmembrane region" description="Helical" evidence="1">
    <location>
        <begin position="144"/>
        <end position="168"/>
    </location>
</feature>
<evidence type="ECO:0000259" key="2">
    <source>
        <dbReference type="Pfam" id="PF25474"/>
    </source>
</evidence>
<feature type="transmembrane region" description="Helical" evidence="1">
    <location>
        <begin position="261"/>
        <end position="279"/>
    </location>
</feature>
<organism evidence="3 4">
    <name type="scientific">Blepharisma stoltei</name>
    <dbReference type="NCBI Taxonomy" id="1481888"/>
    <lineage>
        <taxon>Eukaryota</taxon>
        <taxon>Sar</taxon>
        <taxon>Alveolata</taxon>
        <taxon>Ciliophora</taxon>
        <taxon>Postciliodesmatophora</taxon>
        <taxon>Heterotrichea</taxon>
        <taxon>Heterotrichida</taxon>
        <taxon>Blepharismidae</taxon>
        <taxon>Blepharisma</taxon>
    </lineage>
</organism>
<feature type="transmembrane region" description="Helical" evidence="1">
    <location>
        <begin position="101"/>
        <end position="132"/>
    </location>
</feature>
<feature type="transmembrane region" description="Helical" evidence="1">
    <location>
        <begin position="1159"/>
        <end position="1178"/>
    </location>
</feature>
<sequence>MSWNKISLLKNCQKYRGDKEIGWFLAIKAHLITFLSKSFRRKYSSKFNLTSQLTSEIIVNTVITFQMISIFWYHNMPIHNWNTWITPWNYLRFVNIDNFCAYFGIIDICFVGFSSIIGVCTAAFIFCGIFYWYSKKSFSFITRIAFKVAIVLSNIGFIPIQTLFWTIFKYSTFKITKVQEYTDCDYNRLDLGIHGSLLSILFSVLLFVLAIIVELFSANVSHTFLKRNIMSRANSNMDLLMVFLSEAQVICYVFLNGEDVANYQLIFCLITLILCYKWIEAVPYYNPYENIIKICRVSCIWFVLTIFLFGYIMDNAAIITVLSIVLSPLFIIIVGIRIYNNCDLLSPRKISFKSQTKFEQTVRHLLTSDSHENKILVINLFSDCYKKPMLQKNKLLVIWEVNYCLHTLKDTRLARIKLTKALFIHNCIEGEIQECKANIKLEKKSSELPDVDYLKYLADIENAKVKDEEMCNVLLNLWNEVISESPKISILTDMFIKVDIFTQSLKSLYGSLFAKNKHSEVLDLYGTFLENIMGEHEDGAMILKKKLKMSSLDSMIGYHKKLEDYDESISIILISASLDSFGLISYINLNAARMLKMQKADAIGTNFTSLIPKPFSDNHNEIIKNFYLNCSNPTIDVPHNFFLQDHKDHLFECNLLLKFTTFNCVPYVIASFRPINKLRQIILLTEKGIILSFSALIPNLFCIEEQHLKGAVITKFFPGLCMDNFPLFEPRFLKYNGKEIGIVRLVKTIKTTSIHLLLVISEKEELKKWRKGKSEEQIEQLGKIYSVKQKDTSGDSTNSFINFEKINSRFATRFLRSIEKSRGEESFTALSNENNEEVDENRLSSVAAINKTSLIIAMKKSASDHLEKTGNSIKVFIAVLLLSTIAMIALNVGIVSVVYQFMSDTNTMNIFNRFNDLLYLVSLLPDISNDIYYEVKYPGSLNLAIDTQFLNDTINGLDLIQDTLITDLDKWSYCDASWIVSKEIIPLWTFDDLPILQKHNLIRALDLYKKHGYRIVDTLAQSQTYNRDSMRFLWLNSLTFTYDYLNNTLRELSACEKSRVRESGENVRYFILFGMCIFGLCYVILNFFTYLVKIKYELFWGKVKKAVYLTYFTLQQNAAERLMQIHGTEVPEETKFTKIKNGKKYKVDSKIFRRYGWRLLFFVAICLFYYSLALFWLYSSCEASLIARPEILENFIIRRALLAKLWYFSANFTSDSAKILFPDYYAIPSPQKEFPKLISEFKYRYKQLWSPSLFDYLSDELKARLFEWNNHTVPFGNYGDIPAVNLVILESYGMSILNNQDLYSFFVILANGGKQFAEDYTLANRDTKDIINGQLALFIYFTVWFSISLALLFLLYYLPFLWKELKIVKRAQILPLLVPKFIS</sequence>
<feature type="domain" description="TmcB/TmcC TPR repeats" evidence="2">
    <location>
        <begin position="446"/>
        <end position="552"/>
    </location>
</feature>
<proteinExistence type="predicted"/>
<name>A0AAU9J646_9CILI</name>
<dbReference type="EMBL" id="CAJZBQ010000015">
    <property type="protein sequence ID" value="CAG9316149.1"/>
    <property type="molecule type" value="Genomic_DNA"/>
</dbReference>
<keyword evidence="1" id="KW-0812">Transmembrane</keyword>
<feature type="transmembrane region" description="Helical" evidence="1">
    <location>
        <begin position="237"/>
        <end position="255"/>
    </location>
</feature>
<feature type="transmembrane region" description="Helical" evidence="1">
    <location>
        <begin position="57"/>
        <end position="74"/>
    </location>
</feature>
<feature type="transmembrane region" description="Helical" evidence="1">
    <location>
        <begin position="1069"/>
        <end position="1092"/>
    </location>
</feature>
<dbReference type="InterPro" id="IPR057352">
    <property type="entry name" value="TPR_TmcB/C"/>
</dbReference>
<feature type="transmembrane region" description="Helical" evidence="1">
    <location>
        <begin position="20"/>
        <end position="36"/>
    </location>
</feature>
<evidence type="ECO:0000313" key="3">
    <source>
        <dbReference type="EMBL" id="CAG9316149.1"/>
    </source>
</evidence>
<keyword evidence="1" id="KW-0472">Membrane</keyword>
<dbReference type="InterPro" id="IPR052994">
    <property type="entry name" value="Tiny_macrocysts_regulators"/>
</dbReference>
<evidence type="ECO:0000256" key="1">
    <source>
        <dbReference type="SAM" id="Phobius"/>
    </source>
</evidence>
<feature type="transmembrane region" description="Helical" evidence="1">
    <location>
        <begin position="1337"/>
        <end position="1362"/>
    </location>
</feature>
<keyword evidence="1" id="KW-1133">Transmembrane helix</keyword>
<protein>
    <recommendedName>
        <fullName evidence="2">TmcB/TmcC TPR repeats domain-containing protein</fullName>
    </recommendedName>
</protein>
<comment type="caution">
    <text evidence="3">The sequence shown here is derived from an EMBL/GenBank/DDBJ whole genome shotgun (WGS) entry which is preliminary data.</text>
</comment>
<feature type="transmembrane region" description="Helical" evidence="1">
    <location>
        <begin position="318"/>
        <end position="339"/>
    </location>
</feature>
<dbReference type="PANTHER" id="PTHR31600:SF2">
    <property type="entry name" value="GAMETE ENRICHED GENE 10 PROTEIN-RELATED"/>
    <property type="match status" value="1"/>
</dbReference>
<dbReference type="Proteomes" id="UP001162131">
    <property type="component" value="Unassembled WGS sequence"/>
</dbReference>
<dbReference type="Gene3D" id="3.30.450.20">
    <property type="entry name" value="PAS domain"/>
    <property type="match status" value="1"/>
</dbReference>
<feature type="transmembrane region" description="Helical" evidence="1">
    <location>
        <begin position="875"/>
        <end position="902"/>
    </location>
</feature>
<dbReference type="InterPro" id="IPR000014">
    <property type="entry name" value="PAS"/>
</dbReference>
<dbReference type="CDD" id="cd00130">
    <property type="entry name" value="PAS"/>
    <property type="match status" value="1"/>
</dbReference>
<evidence type="ECO:0000313" key="4">
    <source>
        <dbReference type="Proteomes" id="UP001162131"/>
    </source>
</evidence>